<feature type="domain" description="FAD-binding FR-type" evidence="2">
    <location>
        <begin position="6"/>
        <end position="124"/>
    </location>
</feature>
<dbReference type="PANTHER" id="PTHR30157:SF0">
    <property type="entry name" value="NADPH-DEPENDENT FERRIC-CHELATE REDUCTASE"/>
    <property type="match status" value="1"/>
</dbReference>
<dbReference type="OrthoDB" id="9814826at2"/>
<dbReference type="InterPro" id="IPR013113">
    <property type="entry name" value="SIP_FAD-bd"/>
</dbReference>
<dbReference type="AlphaFoldDB" id="A0A2C9CRG7"/>
<dbReference type="InterPro" id="IPR039261">
    <property type="entry name" value="FNR_nucleotide-bd"/>
</dbReference>
<comment type="similarity">
    <text evidence="1">Belongs to the SIP oxidoreductase family.</text>
</comment>
<evidence type="ECO:0000259" key="2">
    <source>
        <dbReference type="PROSITE" id="PS51384"/>
    </source>
</evidence>
<protein>
    <submittedName>
        <fullName evidence="3">NADPH-dependent ferric siderophore reductase, contains FAD-binding and SIP domains</fullName>
    </submittedName>
</protein>
<evidence type="ECO:0000313" key="3">
    <source>
        <dbReference type="EMBL" id="SOH93800.1"/>
    </source>
</evidence>
<dbReference type="InterPro" id="IPR017927">
    <property type="entry name" value="FAD-bd_FR_type"/>
</dbReference>
<dbReference type="InterPro" id="IPR007037">
    <property type="entry name" value="SIP_rossman_dom"/>
</dbReference>
<dbReference type="Proteomes" id="UP000220034">
    <property type="component" value="Unassembled WGS sequence"/>
</dbReference>
<gene>
    <name evidence="3" type="ORF">SAMN06273572_102478</name>
</gene>
<dbReference type="CDD" id="cd06193">
    <property type="entry name" value="siderophore_interacting"/>
    <property type="match status" value="1"/>
</dbReference>
<proteinExistence type="inferred from homology"/>
<dbReference type="InterPro" id="IPR039374">
    <property type="entry name" value="SIP_fam"/>
</dbReference>
<dbReference type="Pfam" id="PF04954">
    <property type="entry name" value="SIP"/>
    <property type="match status" value="1"/>
</dbReference>
<dbReference type="Pfam" id="PF08021">
    <property type="entry name" value="FAD_binding_9"/>
    <property type="match status" value="1"/>
</dbReference>
<dbReference type="InterPro" id="IPR017938">
    <property type="entry name" value="Riboflavin_synthase-like_b-brl"/>
</dbReference>
<accession>A0A2C9CRG7</accession>
<dbReference type="EMBL" id="OCTN01000002">
    <property type="protein sequence ID" value="SOH93800.1"/>
    <property type="molecule type" value="Genomic_DNA"/>
</dbReference>
<keyword evidence="4" id="KW-1185">Reference proteome</keyword>
<dbReference type="RefSeq" id="WP_097929350.1">
    <property type="nucleotide sequence ID" value="NZ_OCTN01000002.1"/>
</dbReference>
<name>A0A2C9CRG7_9RHOB</name>
<dbReference type="PROSITE" id="PS51384">
    <property type="entry name" value="FAD_FR"/>
    <property type="match status" value="1"/>
</dbReference>
<sequence>MNKPKKTPHLLDVKAAWHLTPHMIRVTLHGDAITEMRPGCEGANCKIFLPAPDQAKEAFATQLADGPRPTVRTYTVRHIRPELGEMDIDFVDHGDAGPASAWARIAAPGAFCGFAGPGPVKVPEFYADRYLVAADMSALPVAAATLEAMPRDAQGDAYFEINHLDDTQSINAPAGVRLHWLVQMDRTAPSTQLVDAVHKFDWPDGVVQTCIAGESSAIKELRGYLTNDKALPKQDCYISGYWKFGMIEDDHQAMKRAEAAA</sequence>
<reference evidence="4" key="1">
    <citation type="submission" date="2017-09" db="EMBL/GenBank/DDBJ databases">
        <authorList>
            <person name="Varghese N."/>
            <person name="Submissions S."/>
        </authorList>
    </citation>
    <scope>NUCLEOTIDE SEQUENCE [LARGE SCALE GENOMIC DNA]</scope>
    <source>
        <strain evidence="4">C7</strain>
    </source>
</reference>
<evidence type="ECO:0000313" key="4">
    <source>
        <dbReference type="Proteomes" id="UP000220034"/>
    </source>
</evidence>
<evidence type="ECO:0000256" key="1">
    <source>
        <dbReference type="ARBA" id="ARBA00035644"/>
    </source>
</evidence>
<dbReference type="PANTHER" id="PTHR30157">
    <property type="entry name" value="FERRIC REDUCTASE, NADPH-DEPENDENT"/>
    <property type="match status" value="1"/>
</dbReference>
<dbReference type="Gene3D" id="2.40.30.10">
    <property type="entry name" value="Translation factors"/>
    <property type="match status" value="1"/>
</dbReference>
<organism evidence="3 4">
    <name type="scientific">Pontivivens marinum</name>
    <dbReference type="NCBI Taxonomy" id="1690039"/>
    <lineage>
        <taxon>Bacteria</taxon>
        <taxon>Pseudomonadati</taxon>
        <taxon>Pseudomonadota</taxon>
        <taxon>Alphaproteobacteria</taxon>
        <taxon>Rhodobacterales</taxon>
        <taxon>Paracoccaceae</taxon>
        <taxon>Pontivivens</taxon>
    </lineage>
</organism>
<dbReference type="Gene3D" id="3.40.50.80">
    <property type="entry name" value="Nucleotide-binding domain of ferredoxin-NADP reductase (FNR) module"/>
    <property type="match status" value="1"/>
</dbReference>
<dbReference type="SUPFAM" id="SSF63380">
    <property type="entry name" value="Riboflavin synthase domain-like"/>
    <property type="match status" value="1"/>
</dbReference>
<dbReference type="GO" id="GO:0016491">
    <property type="term" value="F:oxidoreductase activity"/>
    <property type="evidence" value="ECO:0007669"/>
    <property type="project" value="InterPro"/>
</dbReference>